<dbReference type="PANTHER" id="PTHR33908">
    <property type="entry name" value="MANNOSYLTRANSFERASE YKCB-RELATED"/>
    <property type="match status" value="1"/>
</dbReference>
<dbReference type="OrthoDB" id="135110at2"/>
<keyword evidence="4" id="KW-0808">Transferase</keyword>
<feature type="transmembrane region" description="Helical" evidence="8">
    <location>
        <begin position="237"/>
        <end position="255"/>
    </location>
</feature>
<evidence type="ECO:0000259" key="9">
    <source>
        <dbReference type="Pfam" id="PF13231"/>
    </source>
</evidence>
<keyword evidence="3" id="KW-0328">Glycosyltransferase</keyword>
<dbReference type="InterPro" id="IPR050297">
    <property type="entry name" value="LipidA_mod_glycosyltrf_83"/>
</dbReference>
<accession>A0A160T0I4</accession>
<keyword evidence="6 8" id="KW-1133">Transmembrane helix</keyword>
<evidence type="ECO:0000256" key="1">
    <source>
        <dbReference type="ARBA" id="ARBA00004651"/>
    </source>
</evidence>
<evidence type="ECO:0000313" key="10">
    <source>
        <dbReference type="EMBL" id="CUS03441.2"/>
    </source>
</evidence>
<dbReference type="GO" id="GO:0016763">
    <property type="term" value="F:pentosyltransferase activity"/>
    <property type="evidence" value="ECO:0007669"/>
    <property type="project" value="TreeGrafter"/>
</dbReference>
<comment type="subcellular location">
    <subcellularLocation>
        <location evidence="1">Cell membrane</location>
        <topology evidence="1">Multi-pass membrane protein</topology>
    </subcellularLocation>
</comment>
<dbReference type="PANTHER" id="PTHR33908:SF11">
    <property type="entry name" value="MEMBRANE PROTEIN"/>
    <property type="match status" value="1"/>
</dbReference>
<reference evidence="10" key="1">
    <citation type="submission" date="2016-01" db="EMBL/GenBank/DDBJ databases">
        <authorList>
            <person name="Mcilroy J.S."/>
            <person name="Karst M S."/>
            <person name="Albertsen M."/>
        </authorList>
    </citation>
    <scope>NUCLEOTIDE SEQUENCE</scope>
    <source>
        <strain evidence="10">Cfx-K</strain>
    </source>
</reference>
<evidence type="ECO:0000256" key="6">
    <source>
        <dbReference type="ARBA" id="ARBA00022989"/>
    </source>
</evidence>
<organism evidence="10 11">
    <name type="scientific">Candidatus Promineifilum breve</name>
    <dbReference type="NCBI Taxonomy" id="1806508"/>
    <lineage>
        <taxon>Bacteria</taxon>
        <taxon>Bacillati</taxon>
        <taxon>Chloroflexota</taxon>
        <taxon>Ardenticatenia</taxon>
        <taxon>Candidatus Promineifilales</taxon>
        <taxon>Candidatus Promineifilaceae</taxon>
        <taxon>Candidatus Promineifilum</taxon>
    </lineage>
</organism>
<keyword evidence="7 8" id="KW-0472">Membrane</keyword>
<evidence type="ECO:0000256" key="4">
    <source>
        <dbReference type="ARBA" id="ARBA00022679"/>
    </source>
</evidence>
<feature type="domain" description="Glycosyltransferase RgtA/B/C/D-like" evidence="9">
    <location>
        <begin position="119"/>
        <end position="251"/>
    </location>
</feature>
<dbReference type="EMBL" id="LN890655">
    <property type="protein sequence ID" value="CUS03441.2"/>
    <property type="molecule type" value="Genomic_DNA"/>
</dbReference>
<keyword evidence="2" id="KW-1003">Cell membrane</keyword>
<feature type="transmembrane region" description="Helical" evidence="8">
    <location>
        <begin position="358"/>
        <end position="378"/>
    </location>
</feature>
<protein>
    <recommendedName>
        <fullName evidence="9">Glycosyltransferase RgtA/B/C/D-like domain-containing protein</fullName>
    </recommendedName>
</protein>
<sequence length="743" mass="82655">MFMPQETRRLAYRFLAVAALLIFFALALDTAGRKAVTTDEPLHLTHSIAMLQTGLMSIPEMHTPLTYQLIGRLLATEPPLPDVTALDSWPTLNPFVISRELIWRDDVATDRIVWLGRFVVAGMGVLLGALMAAWTWTLSRGHLPTVAGLLSLYALAPNLLASAALVTTDIAATLTWFLCIYTWWRYWQRPGWGRWLMAGVALGLALAAKLTGVLLLPITLILALLYQVRVGRWWHNLGIWAGMLPVAALILWALYNFDMRGVLPMPAYLEAWQLLLLEVDVSHANFFMGRVSPVGSWLYLPATLLLKNPLLQLALFLLIPLVLWWERRRWRTLIFLLLPAVFFLLVSAASRVNYGYRHALPAVPFLMVLGVLAIPRLWIRPIARVALVAGLGLTALSALAYHPDHLTYFNELVGGRGYHYLGDSNLDWGQDLNQLAAYAARYRSETGRPLHFSYTGVVDREHYGLAGLSLTEQFNRNESAFAPANPPAGRYAINTGDLQGTGLILGELRESDLFDWFRRQQPMETLGGSIFIYDVPRQADGTWMAHCAPDRLLNNEQAERLIGRGTLRHVEFDCRTNWVFPGGGPGWYVLPPEGTEWLGRRLGPDSPREVYRHRANAYGPDYVIVYWPGTPEAALGDNLQPFAGEGGGPATLRGFGAAGAEWVTFWEVIAATTEPLSVKAHLLAGDSPPQVADGLGFAANQWQPGDWFIQRHVFPAPGTTLETGLYNYVTLQAVSGPIRLVED</sequence>
<dbReference type="GO" id="GO:0005886">
    <property type="term" value="C:plasma membrane"/>
    <property type="evidence" value="ECO:0007669"/>
    <property type="project" value="UniProtKB-SubCell"/>
</dbReference>
<dbReference type="InterPro" id="IPR038731">
    <property type="entry name" value="RgtA/B/C-like"/>
</dbReference>
<name>A0A160T0I4_9CHLR</name>
<feature type="transmembrane region" description="Helical" evidence="8">
    <location>
        <begin position="196"/>
        <end position="225"/>
    </location>
</feature>
<feature type="transmembrane region" description="Helical" evidence="8">
    <location>
        <begin position="309"/>
        <end position="325"/>
    </location>
</feature>
<dbReference type="Proteomes" id="UP000215027">
    <property type="component" value="Chromosome I"/>
</dbReference>
<dbReference type="KEGG" id="pbf:CFX0092_A1563"/>
<proteinExistence type="predicted"/>
<evidence type="ECO:0000256" key="5">
    <source>
        <dbReference type="ARBA" id="ARBA00022692"/>
    </source>
</evidence>
<feature type="transmembrane region" description="Helical" evidence="8">
    <location>
        <begin position="114"/>
        <end position="138"/>
    </location>
</feature>
<dbReference type="AlphaFoldDB" id="A0A160T0I4"/>
<feature type="transmembrane region" description="Helical" evidence="8">
    <location>
        <begin position="385"/>
        <end position="402"/>
    </location>
</feature>
<evidence type="ECO:0000256" key="8">
    <source>
        <dbReference type="SAM" id="Phobius"/>
    </source>
</evidence>
<feature type="transmembrane region" description="Helical" evidence="8">
    <location>
        <begin position="159"/>
        <end position="184"/>
    </location>
</feature>
<evidence type="ECO:0000256" key="2">
    <source>
        <dbReference type="ARBA" id="ARBA00022475"/>
    </source>
</evidence>
<dbReference type="Pfam" id="PF13231">
    <property type="entry name" value="PMT_2"/>
    <property type="match status" value="1"/>
</dbReference>
<evidence type="ECO:0000256" key="7">
    <source>
        <dbReference type="ARBA" id="ARBA00023136"/>
    </source>
</evidence>
<gene>
    <name evidence="10" type="ORF">CFX0092_A1563</name>
</gene>
<dbReference type="GO" id="GO:0009103">
    <property type="term" value="P:lipopolysaccharide biosynthetic process"/>
    <property type="evidence" value="ECO:0007669"/>
    <property type="project" value="UniProtKB-ARBA"/>
</dbReference>
<evidence type="ECO:0000313" key="11">
    <source>
        <dbReference type="Proteomes" id="UP000215027"/>
    </source>
</evidence>
<feature type="transmembrane region" description="Helical" evidence="8">
    <location>
        <begin position="332"/>
        <end position="352"/>
    </location>
</feature>
<evidence type="ECO:0000256" key="3">
    <source>
        <dbReference type="ARBA" id="ARBA00022676"/>
    </source>
</evidence>
<keyword evidence="11" id="KW-1185">Reference proteome</keyword>
<keyword evidence="5 8" id="KW-0812">Transmembrane</keyword>